<proteinExistence type="predicted"/>
<dbReference type="Proteomes" id="UP001500620">
    <property type="component" value="Unassembled WGS sequence"/>
</dbReference>
<reference evidence="2" key="1">
    <citation type="journal article" date="2019" name="Int. J. Syst. Evol. Microbiol.">
        <title>The Global Catalogue of Microorganisms (GCM) 10K type strain sequencing project: providing services to taxonomists for standard genome sequencing and annotation.</title>
        <authorList>
            <consortium name="The Broad Institute Genomics Platform"/>
            <consortium name="The Broad Institute Genome Sequencing Center for Infectious Disease"/>
            <person name="Wu L."/>
            <person name="Ma J."/>
        </authorList>
    </citation>
    <scope>NUCLEOTIDE SEQUENCE [LARGE SCALE GENOMIC DNA]</scope>
    <source>
        <strain evidence="2">JCM 17441</strain>
    </source>
</reference>
<gene>
    <name evidence="1" type="ORF">GCM10022255_079550</name>
</gene>
<protein>
    <recommendedName>
        <fullName evidence="3">HIT domain-containing protein</fullName>
    </recommendedName>
</protein>
<evidence type="ECO:0000313" key="2">
    <source>
        <dbReference type="Proteomes" id="UP001500620"/>
    </source>
</evidence>
<dbReference type="SUPFAM" id="SSF54197">
    <property type="entry name" value="HIT-like"/>
    <property type="match status" value="1"/>
</dbReference>
<accession>A0ABP8DL84</accession>
<dbReference type="Gene3D" id="3.30.428.10">
    <property type="entry name" value="HIT-like"/>
    <property type="match status" value="1"/>
</dbReference>
<evidence type="ECO:0008006" key="3">
    <source>
        <dbReference type="Google" id="ProtNLM"/>
    </source>
</evidence>
<comment type="caution">
    <text evidence="1">The sequence shown here is derived from an EMBL/GenBank/DDBJ whole genome shotgun (WGS) entry which is preliminary data.</text>
</comment>
<keyword evidence="2" id="KW-1185">Reference proteome</keyword>
<dbReference type="InterPro" id="IPR036265">
    <property type="entry name" value="HIT-like_sf"/>
</dbReference>
<sequence>MVDRFLTHLPIGGPSVPFEGGIPGWEIFPFTGDLHVKPLEEPVLPEPARDGEDGPESCSTCRDPMRNVVWSDEHWRLRHLGGPSAVPMTLLLWPAGHYDSSDLPPERAAELFPLAQRIERAMTALGGVARVHMMKVGDGAAHLHLWFMARPAGLGQLRGSCLALWDDILPKQDEAQWRAALAEVAAALAADGGTAH</sequence>
<name>A0ABP8DL84_9ACTN</name>
<dbReference type="RefSeq" id="WP_345135450.1">
    <property type="nucleotide sequence ID" value="NZ_BAABAT010000031.1"/>
</dbReference>
<organism evidence="1 2">
    <name type="scientific">Dactylosporangium darangshiense</name>
    <dbReference type="NCBI Taxonomy" id="579108"/>
    <lineage>
        <taxon>Bacteria</taxon>
        <taxon>Bacillati</taxon>
        <taxon>Actinomycetota</taxon>
        <taxon>Actinomycetes</taxon>
        <taxon>Micromonosporales</taxon>
        <taxon>Micromonosporaceae</taxon>
        <taxon>Dactylosporangium</taxon>
    </lineage>
</organism>
<dbReference type="EMBL" id="BAABAT010000031">
    <property type="protein sequence ID" value="GAA4258524.1"/>
    <property type="molecule type" value="Genomic_DNA"/>
</dbReference>
<evidence type="ECO:0000313" key="1">
    <source>
        <dbReference type="EMBL" id="GAA4258524.1"/>
    </source>
</evidence>